<dbReference type="InterPro" id="IPR003488">
    <property type="entry name" value="DprA"/>
</dbReference>
<dbReference type="SUPFAM" id="SSF102405">
    <property type="entry name" value="MCP/YpsA-like"/>
    <property type="match status" value="1"/>
</dbReference>
<dbReference type="RefSeq" id="WP_092953325.1">
    <property type="nucleotide sequence ID" value="NZ_FOMQ01000008.1"/>
</dbReference>
<evidence type="ECO:0000313" key="4">
    <source>
        <dbReference type="EMBL" id="SFD90904.1"/>
    </source>
</evidence>
<evidence type="ECO:0000259" key="3">
    <source>
        <dbReference type="Pfam" id="PF17782"/>
    </source>
</evidence>
<reference evidence="5" key="1">
    <citation type="submission" date="2016-10" db="EMBL/GenBank/DDBJ databases">
        <authorList>
            <person name="Varghese N."/>
            <person name="Submissions S."/>
        </authorList>
    </citation>
    <scope>NUCLEOTIDE SEQUENCE [LARGE SCALE GENOMIC DNA]</scope>
    <source>
        <strain evidence="5">DSM 7481</strain>
    </source>
</reference>
<dbReference type="Gene3D" id="1.10.10.10">
    <property type="entry name" value="Winged helix-like DNA-binding domain superfamily/Winged helix DNA-binding domain"/>
    <property type="match status" value="1"/>
</dbReference>
<proteinExistence type="inferred from homology"/>
<dbReference type="Pfam" id="PF02481">
    <property type="entry name" value="DNA_processg_A"/>
    <property type="match status" value="1"/>
</dbReference>
<dbReference type="PANTHER" id="PTHR43022">
    <property type="entry name" value="PROTEIN SMF"/>
    <property type="match status" value="1"/>
</dbReference>
<evidence type="ECO:0000256" key="1">
    <source>
        <dbReference type="ARBA" id="ARBA00006525"/>
    </source>
</evidence>
<evidence type="ECO:0000313" key="5">
    <source>
        <dbReference type="Proteomes" id="UP000199517"/>
    </source>
</evidence>
<dbReference type="InterPro" id="IPR036388">
    <property type="entry name" value="WH-like_DNA-bd_sf"/>
</dbReference>
<keyword evidence="5" id="KW-1185">Reference proteome</keyword>
<dbReference type="EMBL" id="FOMQ01000008">
    <property type="protein sequence ID" value="SFD90904.1"/>
    <property type="molecule type" value="Genomic_DNA"/>
</dbReference>
<dbReference type="PANTHER" id="PTHR43022:SF1">
    <property type="entry name" value="PROTEIN SMF"/>
    <property type="match status" value="1"/>
</dbReference>
<dbReference type="Proteomes" id="UP000199517">
    <property type="component" value="Unassembled WGS sequence"/>
</dbReference>
<dbReference type="InterPro" id="IPR041614">
    <property type="entry name" value="DprA_WH"/>
</dbReference>
<dbReference type="GO" id="GO:0009294">
    <property type="term" value="P:DNA-mediated transformation"/>
    <property type="evidence" value="ECO:0007669"/>
    <property type="project" value="InterPro"/>
</dbReference>
<dbReference type="Pfam" id="PF17782">
    <property type="entry name" value="WHD_DprA"/>
    <property type="match status" value="1"/>
</dbReference>
<dbReference type="Gene3D" id="3.40.50.450">
    <property type="match status" value="1"/>
</dbReference>
<gene>
    <name evidence="4" type="ORF">SAMN04489710_108164</name>
</gene>
<comment type="similarity">
    <text evidence="1">Belongs to the DprA/Smf family.</text>
</comment>
<dbReference type="AlphaFoldDB" id="A0A1I1W706"/>
<protein>
    <submittedName>
        <fullName evidence="4">DNA protecting protein DprA</fullName>
    </submittedName>
</protein>
<dbReference type="STRING" id="32040.SAMN04489710_108164"/>
<feature type="domain" description="DprA winged helix" evidence="3">
    <location>
        <begin position="345"/>
        <end position="403"/>
    </location>
</feature>
<name>A0A1I1W706_9BURK</name>
<dbReference type="OrthoDB" id="9785707at2"/>
<dbReference type="InterPro" id="IPR057666">
    <property type="entry name" value="DrpA_SLOG"/>
</dbReference>
<accession>A0A1I1W706</accession>
<dbReference type="NCBIfam" id="TIGR00732">
    <property type="entry name" value="dprA"/>
    <property type="match status" value="1"/>
</dbReference>
<sequence>MQRDELSAWLRLTLTAGVGNGTARRLLSAFGLPQQIFAQPEDGLRAHATAAQARALCTEPPSLAALVATTWQWLHGTPPEGEADGAPVRRIVTLGDAAYPPALLTIEDPPLLLYLMGAAQWLDGEGPSRWPLDRCLAIVGSRNPTAQGADNARQFARALRSTGLCIVSGLALGVDAAAHEGALEAEPPPDGDSGGLPATLAVVGTGLDRVYPSRNLALARHIARQGVVLSEYPLGTPPLAPNFPKRNRLIAGLSQGTLVVEAALASGSLVTARLASEQGREVFAIPGSIHAPQSRGCHALIRQGAKLVESAQDVLEELRMPPSLVRASRPAGEFAATGNVTDDTAADPVAAESGPHGPLLSALGFDPVGLDALVARTGLDAARLQVALFELEMEGHVARLPGGRFQRMALG</sequence>
<feature type="domain" description="Smf/DprA SLOG" evidence="2">
    <location>
        <begin position="91"/>
        <end position="318"/>
    </location>
</feature>
<organism evidence="4 5">
    <name type="scientific">Paracidovorax konjaci</name>
    <dbReference type="NCBI Taxonomy" id="32040"/>
    <lineage>
        <taxon>Bacteria</taxon>
        <taxon>Pseudomonadati</taxon>
        <taxon>Pseudomonadota</taxon>
        <taxon>Betaproteobacteria</taxon>
        <taxon>Burkholderiales</taxon>
        <taxon>Comamonadaceae</taxon>
        <taxon>Paracidovorax</taxon>
    </lineage>
</organism>
<evidence type="ECO:0000259" key="2">
    <source>
        <dbReference type="Pfam" id="PF02481"/>
    </source>
</evidence>